<evidence type="ECO:0000313" key="4">
    <source>
        <dbReference type="EMBL" id="KAK3912594.1"/>
    </source>
</evidence>
<accession>A0AAE1H128</accession>
<gene>
    <name evidence="4" type="ORF">KUF71_022182</name>
</gene>
<feature type="region of interest" description="Disordered" evidence="1">
    <location>
        <begin position="26"/>
        <end position="46"/>
    </location>
</feature>
<evidence type="ECO:0000256" key="1">
    <source>
        <dbReference type="SAM" id="MobiDB-lite"/>
    </source>
</evidence>
<evidence type="ECO:0000259" key="3">
    <source>
        <dbReference type="SMART" id="SM00690"/>
    </source>
</evidence>
<feature type="region of interest" description="Disordered" evidence="1">
    <location>
        <begin position="198"/>
        <end position="230"/>
    </location>
</feature>
<dbReference type="GO" id="GO:0040003">
    <property type="term" value="P:chitin-based cuticle development"/>
    <property type="evidence" value="ECO:0007669"/>
    <property type="project" value="TreeGrafter"/>
</dbReference>
<dbReference type="GO" id="GO:0062129">
    <property type="term" value="C:chitin-based extracellular matrix"/>
    <property type="evidence" value="ECO:0007669"/>
    <property type="project" value="TreeGrafter"/>
</dbReference>
<reference evidence="4" key="2">
    <citation type="journal article" date="2023" name="BMC Genomics">
        <title>Pest status, molecular evolution, and epigenetic factors derived from the genome assembly of Frankliniella fusca, a thysanopteran phytovirus vector.</title>
        <authorList>
            <person name="Catto M.A."/>
            <person name="Labadie P.E."/>
            <person name="Jacobson A.L."/>
            <person name="Kennedy G.G."/>
            <person name="Srinivasan R."/>
            <person name="Hunt B.G."/>
        </authorList>
    </citation>
    <scope>NUCLEOTIDE SEQUENCE</scope>
    <source>
        <strain evidence="4">PL_HMW_Pooled</strain>
    </source>
</reference>
<dbReference type="AlphaFoldDB" id="A0AAE1H128"/>
<dbReference type="GO" id="GO:0008010">
    <property type="term" value="F:structural constituent of chitin-based larval cuticle"/>
    <property type="evidence" value="ECO:0007669"/>
    <property type="project" value="TreeGrafter"/>
</dbReference>
<dbReference type="PANTHER" id="PTHR31927">
    <property type="entry name" value="FI07246P-RELATED-RELATED"/>
    <property type="match status" value="1"/>
</dbReference>
<dbReference type="PANTHER" id="PTHR31927:SF2">
    <property type="entry name" value="FI07246P-RELATED"/>
    <property type="match status" value="1"/>
</dbReference>
<evidence type="ECO:0000256" key="2">
    <source>
        <dbReference type="SAM" id="SignalP"/>
    </source>
</evidence>
<dbReference type="EMBL" id="JAHWGI010000295">
    <property type="protein sequence ID" value="KAK3912594.1"/>
    <property type="molecule type" value="Genomic_DNA"/>
</dbReference>
<keyword evidence="5" id="KW-1185">Reference proteome</keyword>
<keyword evidence="2" id="KW-0732">Signal</keyword>
<feature type="compositionally biased region" description="Polar residues" evidence="1">
    <location>
        <begin position="211"/>
        <end position="230"/>
    </location>
</feature>
<reference evidence="4" key="1">
    <citation type="submission" date="2021-07" db="EMBL/GenBank/DDBJ databases">
        <authorList>
            <person name="Catto M.A."/>
            <person name="Jacobson A."/>
            <person name="Kennedy G."/>
            <person name="Labadie P."/>
            <person name="Hunt B.G."/>
            <person name="Srinivasan R."/>
        </authorList>
    </citation>
    <scope>NUCLEOTIDE SEQUENCE</scope>
    <source>
        <strain evidence="4">PL_HMW_Pooled</strain>
        <tissue evidence="4">Head</tissue>
    </source>
</reference>
<dbReference type="Proteomes" id="UP001219518">
    <property type="component" value="Unassembled WGS sequence"/>
</dbReference>
<feature type="domain" description="DUF243" evidence="3">
    <location>
        <begin position="71"/>
        <end position="170"/>
    </location>
</feature>
<proteinExistence type="predicted"/>
<sequence length="230" mass="24675">MKVFLVLALAALAQARPKAEAPLKGGYNYQAPPPPQSSYTSAALSSYAPTGPSSYSSLGPAYGVPATRQEPTVHKHIYVHLAPQEHEVQAPRARPTFAPPQKHYKIVFIKAPTPPTPTQQTVELPPQDEEKTLIYVLVKKPEEQPEVKVNTPPPTPPSKPEVYFIKYKAQKEEGYPNSIAPAPANPIHADDAIITDARGSSGIDLPIPAAPSSSYGTPARTPSSSYGTPL</sequence>
<dbReference type="Pfam" id="PF03103">
    <property type="entry name" value="DUF243"/>
    <property type="match status" value="1"/>
</dbReference>
<feature type="compositionally biased region" description="Low complexity" evidence="1">
    <location>
        <begin position="37"/>
        <end position="46"/>
    </location>
</feature>
<protein>
    <submittedName>
        <fullName evidence="4">Protein FAM184A</fullName>
    </submittedName>
</protein>
<name>A0AAE1H128_9NEOP</name>
<evidence type="ECO:0000313" key="5">
    <source>
        <dbReference type="Proteomes" id="UP001219518"/>
    </source>
</evidence>
<comment type="caution">
    <text evidence="4">The sequence shown here is derived from an EMBL/GenBank/DDBJ whole genome shotgun (WGS) entry which is preliminary data.</text>
</comment>
<organism evidence="4 5">
    <name type="scientific">Frankliniella fusca</name>
    <dbReference type="NCBI Taxonomy" id="407009"/>
    <lineage>
        <taxon>Eukaryota</taxon>
        <taxon>Metazoa</taxon>
        <taxon>Ecdysozoa</taxon>
        <taxon>Arthropoda</taxon>
        <taxon>Hexapoda</taxon>
        <taxon>Insecta</taxon>
        <taxon>Pterygota</taxon>
        <taxon>Neoptera</taxon>
        <taxon>Paraneoptera</taxon>
        <taxon>Thysanoptera</taxon>
        <taxon>Terebrantia</taxon>
        <taxon>Thripoidea</taxon>
        <taxon>Thripidae</taxon>
        <taxon>Frankliniella</taxon>
    </lineage>
</organism>
<dbReference type="SMART" id="SM00690">
    <property type="entry name" value="DM5"/>
    <property type="match status" value="1"/>
</dbReference>
<feature type="chain" id="PRO_5041969454" evidence="2">
    <location>
        <begin position="16"/>
        <end position="230"/>
    </location>
</feature>
<dbReference type="InterPro" id="IPR004145">
    <property type="entry name" value="DUF243"/>
</dbReference>
<feature type="signal peptide" evidence="2">
    <location>
        <begin position="1"/>
        <end position="15"/>
    </location>
</feature>